<dbReference type="InterPro" id="IPR039527">
    <property type="entry name" value="PIGG/GPI7"/>
</dbReference>
<organism evidence="14 15">
    <name type="scientific">Saccharomycopsis crataegensis</name>
    <dbReference type="NCBI Taxonomy" id="43959"/>
    <lineage>
        <taxon>Eukaryota</taxon>
        <taxon>Fungi</taxon>
        <taxon>Dikarya</taxon>
        <taxon>Ascomycota</taxon>
        <taxon>Saccharomycotina</taxon>
        <taxon>Saccharomycetes</taxon>
        <taxon>Saccharomycopsidaceae</taxon>
        <taxon>Saccharomycopsis</taxon>
    </lineage>
</organism>
<dbReference type="InterPro" id="IPR002591">
    <property type="entry name" value="Phosphodiest/P_Trfase"/>
</dbReference>
<evidence type="ECO:0000256" key="10">
    <source>
        <dbReference type="ARBA" id="ARBA00023136"/>
    </source>
</evidence>
<dbReference type="PANTHER" id="PTHR23072:SF0">
    <property type="entry name" value="GPI ETHANOLAMINE PHOSPHATE TRANSFERASE 2"/>
    <property type="match status" value="1"/>
</dbReference>
<reference evidence="14 15" key="1">
    <citation type="journal article" date="2023" name="Elife">
        <title>Identification of key yeast species and microbe-microbe interactions impacting larval growth of Drosophila in the wild.</title>
        <authorList>
            <person name="Mure A."/>
            <person name="Sugiura Y."/>
            <person name="Maeda R."/>
            <person name="Honda K."/>
            <person name="Sakurai N."/>
            <person name="Takahashi Y."/>
            <person name="Watada M."/>
            <person name="Katoh T."/>
            <person name="Gotoh A."/>
            <person name="Gotoh Y."/>
            <person name="Taniguchi I."/>
            <person name="Nakamura K."/>
            <person name="Hayashi T."/>
            <person name="Katayama T."/>
            <person name="Uemura T."/>
            <person name="Hattori Y."/>
        </authorList>
    </citation>
    <scope>NUCLEOTIDE SEQUENCE [LARGE SCALE GENOMIC DNA]</scope>
    <source>
        <strain evidence="14 15">SC-9</strain>
    </source>
</reference>
<proteinExistence type="inferred from homology"/>
<feature type="transmembrane region" description="Helical" evidence="12">
    <location>
        <begin position="570"/>
        <end position="587"/>
    </location>
</feature>
<name>A0AAV5QFV6_9ASCO</name>
<gene>
    <name evidence="14" type="ORF">DASC09_005490</name>
</gene>
<dbReference type="InterPro" id="IPR017850">
    <property type="entry name" value="Alkaline_phosphatase_core_sf"/>
</dbReference>
<comment type="caution">
    <text evidence="14">The sequence shown here is derived from an EMBL/GenBank/DDBJ whole genome shotgun (WGS) entry which is preliminary data.</text>
</comment>
<protein>
    <recommendedName>
        <fullName evidence="4 12">GPI ethanolamine phosphate transferase 2</fullName>
    </recommendedName>
</protein>
<dbReference type="RefSeq" id="XP_064850224.1">
    <property type="nucleotide sequence ID" value="XM_064994152.1"/>
</dbReference>
<evidence type="ECO:0000256" key="5">
    <source>
        <dbReference type="ARBA" id="ARBA00022502"/>
    </source>
</evidence>
<feature type="transmembrane region" description="Helical" evidence="12">
    <location>
        <begin position="639"/>
        <end position="659"/>
    </location>
</feature>
<dbReference type="InterPro" id="IPR037674">
    <property type="entry name" value="PIG-G_N"/>
</dbReference>
<dbReference type="GO" id="GO:0051267">
    <property type="term" value="F:CP2 mannose-ethanolamine phosphotransferase activity"/>
    <property type="evidence" value="ECO:0007669"/>
    <property type="project" value="TreeGrafter"/>
</dbReference>
<dbReference type="Pfam" id="PF01663">
    <property type="entry name" value="Phosphodiest"/>
    <property type="match status" value="1"/>
</dbReference>
<dbReference type="Pfam" id="PF19316">
    <property type="entry name" value="PIGO_PIGG"/>
    <property type="match status" value="2"/>
</dbReference>
<feature type="domain" description="GPI ethanolamine phosphate transferase 2 C-terminal" evidence="13">
    <location>
        <begin position="880"/>
        <end position="1039"/>
    </location>
</feature>
<keyword evidence="5 12" id="KW-0337">GPI-anchor biosynthesis</keyword>
<evidence type="ECO:0000259" key="13">
    <source>
        <dbReference type="Pfam" id="PF19316"/>
    </source>
</evidence>
<dbReference type="Proteomes" id="UP001360560">
    <property type="component" value="Unassembled WGS sequence"/>
</dbReference>
<dbReference type="CDD" id="cd16024">
    <property type="entry name" value="GPI_EPT_2"/>
    <property type="match status" value="1"/>
</dbReference>
<evidence type="ECO:0000256" key="1">
    <source>
        <dbReference type="ARBA" id="ARBA00004477"/>
    </source>
</evidence>
<comment type="similarity">
    <text evidence="3 12">Belongs to the PIGG/PIGN/PIGO family. PIGG subfamily.</text>
</comment>
<keyword evidence="15" id="KW-1185">Reference proteome</keyword>
<evidence type="ECO:0000256" key="11">
    <source>
        <dbReference type="ARBA" id="ARBA00023180"/>
    </source>
</evidence>
<evidence type="ECO:0000256" key="9">
    <source>
        <dbReference type="ARBA" id="ARBA00022989"/>
    </source>
</evidence>
<keyword evidence="6 12" id="KW-0808">Transferase</keyword>
<evidence type="ECO:0000256" key="2">
    <source>
        <dbReference type="ARBA" id="ARBA00004687"/>
    </source>
</evidence>
<dbReference type="Gene3D" id="3.40.720.10">
    <property type="entry name" value="Alkaline Phosphatase, subunit A"/>
    <property type="match status" value="1"/>
</dbReference>
<accession>A0AAV5QFV6</accession>
<dbReference type="GO" id="GO:0006506">
    <property type="term" value="P:GPI anchor biosynthetic process"/>
    <property type="evidence" value="ECO:0007669"/>
    <property type="project" value="UniProtKB-KW"/>
</dbReference>
<evidence type="ECO:0000256" key="3">
    <source>
        <dbReference type="ARBA" id="ARBA00005315"/>
    </source>
</evidence>
<dbReference type="AlphaFoldDB" id="A0AAV5QFV6"/>
<keyword evidence="8 12" id="KW-0256">Endoplasmic reticulum</keyword>
<evidence type="ECO:0000256" key="12">
    <source>
        <dbReference type="RuleBase" id="RU367106"/>
    </source>
</evidence>
<feature type="transmembrane region" description="Helical" evidence="12">
    <location>
        <begin position="703"/>
        <end position="725"/>
    </location>
</feature>
<dbReference type="GeneID" id="90071203"/>
<feature type="transmembrane region" description="Helical" evidence="12">
    <location>
        <begin position="1017"/>
        <end position="1041"/>
    </location>
</feature>
<feature type="transmembrane region" description="Helical" evidence="12">
    <location>
        <begin position="918"/>
        <end position="941"/>
    </location>
</feature>
<feature type="transmembrane region" description="Helical" evidence="12">
    <location>
        <begin position="986"/>
        <end position="1005"/>
    </location>
</feature>
<dbReference type="PANTHER" id="PTHR23072">
    <property type="entry name" value="PHOSPHATIDYLINOSITOL GLYCAN-RELATED"/>
    <property type="match status" value="1"/>
</dbReference>
<comment type="pathway">
    <text evidence="2 12">Glycolipid biosynthesis; glycosylphosphatidylinositol-anchor biosynthesis.</text>
</comment>
<feature type="transmembrane region" description="Helical" evidence="12">
    <location>
        <begin position="7"/>
        <end position="29"/>
    </location>
</feature>
<feature type="transmembrane region" description="Helical" evidence="12">
    <location>
        <begin position="543"/>
        <end position="563"/>
    </location>
</feature>
<dbReference type="InterPro" id="IPR045687">
    <property type="entry name" value="PIGG/GPI7_C"/>
</dbReference>
<keyword evidence="11" id="KW-0325">Glycoprotein</keyword>
<evidence type="ECO:0000313" key="15">
    <source>
        <dbReference type="Proteomes" id="UP001360560"/>
    </source>
</evidence>
<dbReference type="EMBL" id="BTFZ01000001">
    <property type="protein sequence ID" value="GMM33224.1"/>
    <property type="molecule type" value="Genomic_DNA"/>
</dbReference>
<keyword evidence="9 12" id="KW-1133">Transmembrane helix</keyword>
<evidence type="ECO:0000256" key="6">
    <source>
        <dbReference type="ARBA" id="ARBA00022679"/>
    </source>
</evidence>
<feature type="transmembrane region" description="Helical" evidence="12">
    <location>
        <begin position="607"/>
        <end position="627"/>
    </location>
</feature>
<feature type="domain" description="GPI ethanolamine phosphate transferase 2 C-terminal" evidence="13">
    <location>
        <begin position="483"/>
        <end position="664"/>
    </location>
</feature>
<dbReference type="SUPFAM" id="SSF53649">
    <property type="entry name" value="Alkaline phosphatase-like"/>
    <property type="match status" value="1"/>
</dbReference>
<keyword evidence="10 12" id="KW-0472">Membrane</keyword>
<keyword evidence="7 12" id="KW-0812">Transmembrane</keyword>
<feature type="transmembrane region" description="Helical" evidence="12">
    <location>
        <begin position="879"/>
        <end position="898"/>
    </location>
</feature>
<comment type="subcellular location">
    <subcellularLocation>
        <location evidence="1 12">Endoplasmic reticulum membrane</location>
        <topology evidence="1 12">Multi-pass membrane protein</topology>
    </subcellularLocation>
</comment>
<evidence type="ECO:0000313" key="14">
    <source>
        <dbReference type="EMBL" id="GMM33224.1"/>
    </source>
</evidence>
<dbReference type="GO" id="GO:0005789">
    <property type="term" value="C:endoplasmic reticulum membrane"/>
    <property type="evidence" value="ECO:0007669"/>
    <property type="project" value="UniProtKB-SubCell"/>
</dbReference>
<evidence type="ECO:0000256" key="8">
    <source>
        <dbReference type="ARBA" id="ARBA00022824"/>
    </source>
</evidence>
<evidence type="ECO:0000256" key="7">
    <source>
        <dbReference type="ARBA" id="ARBA00022692"/>
    </source>
</evidence>
<feature type="transmembrane region" description="Helical" evidence="12">
    <location>
        <begin position="516"/>
        <end position="537"/>
    </location>
</feature>
<comment type="function">
    <text evidence="12">Ethanolamine phosphate transferase involved in glycosylphosphatidylinositol-anchor biosynthesis. Transfers ethanolamine phosphate to the GPI second mannose.</text>
</comment>
<sequence>MKLGTRWSIILFLTVIQYIGFLLFAKGFFPQKVLLPGINSLDSINDDSKSPIFSDILSKSNHKNPNNEKFDKLIFIVIDALRSDFMFSSNSSMFHLHDLLNNNAAIGFTGFSNPPTVTLPRLKGITTGSTSSFLDAILNINEDDTSSSSNLVNQDSWLKQFKISKRKDSEESGIHFFGDDTWLKLFPGFFDKHDGTSSFFVSDFTEVDNNVTRHINAELANDQEWDGLILHYLGLDHIGHKNGPNSVFMPAKQRELDDIIYKIYSQYAVPKYEKPDSERVLMVVLGDHGMNEIGNHGGSSISETSAALAFISPIFEKENSNYLDLSNKDSLPIPPTDDYQFLDSVNQIDLIPTLCNFFQLPIPKNNLGVILKKFLLKTNSSGQLNFVDIFYKLLENSYQFKNLIQVKFGKELTTKFDPTRKFNDDSEFELLDFLWHDSVLKAEQLYSENEGFADCDSSELLKVVENFYKFLYETQEFLQNSSTNYDVPLLMKSITIIATVTIILLVLFFKGISCSTSSFFVIFTLTMGISTFGSSMIEEEHQTWWLFNLIHLIYLSIGLVKSYSFSVKRSLSHLFANLVFFRMIRFWNPSGQKFNFLPEFVELKLSHYLSTSYKVWALWILFVVVFAHSQIISNGGIRLLTSSVSFVIPFTLSLVVLTFKVNFDYVNTGGKHFNQFFKVMVDKTSSFFVNPSLSNEQNDNKEMLIILAQVSFILILSVLAIRVLLLKCSFLWIDRVIEKREEYYEKKNEVSDEAIIKTQLISNKGKKKNKQMTNQLRKVSNVKRTIIDGKFRFLSDVVNTINILLIMQSKLENVGLYLVFFVIRELGLKLINSVISRELEEAAKENKPTDLEETEQAKLAEEIRIKSILINKEKFHLKLAFYVTIQTILLQNLSFFQFSFTNSLSTVDLANAYNGTRSYNLVLVGLLTFVSNFSSAIYWSFNSLVWLFENNLINSDRTKMTSSILFDKTSPSIKWEMFYVRYLTQLLFYSFFGLFLCVSCFNLRYHLFIWTVFSPKLLFFGVWNFLINGLAEVFIAFILYLL</sequence>
<evidence type="ECO:0000256" key="4">
    <source>
        <dbReference type="ARBA" id="ARBA00020830"/>
    </source>
</evidence>
<feature type="transmembrane region" description="Helical" evidence="12">
    <location>
        <begin position="489"/>
        <end position="509"/>
    </location>
</feature>